<name>A0A0F5FDD9_9HYPH</name>
<dbReference type="STRING" id="443610.VE25_19975"/>
<keyword evidence="3" id="KW-1185">Reference proteome</keyword>
<accession>A0A0F5FDD9</accession>
<organism evidence="2 3">
    <name type="scientific">Devosia geojensis</name>
    <dbReference type="NCBI Taxonomy" id="443610"/>
    <lineage>
        <taxon>Bacteria</taxon>
        <taxon>Pseudomonadati</taxon>
        <taxon>Pseudomonadota</taxon>
        <taxon>Alphaproteobacteria</taxon>
        <taxon>Hyphomicrobiales</taxon>
        <taxon>Devosiaceae</taxon>
        <taxon>Devosia</taxon>
    </lineage>
</organism>
<evidence type="ECO:0000313" key="3">
    <source>
        <dbReference type="Proteomes" id="UP000033632"/>
    </source>
</evidence>
<dbReference type="Pfam" id="PF11575">
    <property type="entry name" value="FhuF_C"/>
    <property type="match status" value="1"/>
</dbReference>
<dbReference type="RefSeq" id="WP_046110440.1">
    <property type="nucleotide sequence ID" value="NZ_JZEX01000185.1"/>
</dbReference>
<dbReference type="OrthoDB" id="7942745at2"/>
<protein>
    <recommendedName>
        <fullName evidence="1">Ferric siderophore reductase C-terminal domain-containing protein</fullName>
    </recommendedName>
</protein>
<sequence>MSSPPATAGELIALSRKVTDFLDGEPGGPPPDWYRVGGDNSAVLGALHAELARTYPEAGPPLWAVRLFTNLLWQPAYLAVIGVHFGGVLPDLHAVSQRCAGIHADGYRLGADPVAGLGEDEMIARAGAQLKAMAGELLAEVNALEKLKRLPARRLLADRMLGLMTFVQRKRPQLDPKVISGWCARWLEAMDLAGQGDLEAVRLKDGREALIIKRKGCCLDYLIPPGVYCASCPKQPDALRIAHQRAETEALMAG</sequence>
<dbReference type="Proteomes" id="UP000033632">
    <property type="component" value="Unassembled WGS sequence"/>
</dbReference>
<comment type="caution">
    <text evidence="2">The sequence shown here is derived from an EMBL/GenBank/DDBJ whole genome shotgun (WGS) entry which is preliminary data.</text>
</comment>
<dbReference type="InterPro" id="IPR024726">
    <property type="entry name" value="FhuF_C"/>
</dbReference>
<dbReference type="GO" id="GO:0051537">
    <property type="term" value="F:2 iron, 2 sulfur cluster binding"/>
    <property type="evidence" value="ECO:0007669"/>
    <property type="project" value="InterPro"/>
</dbReference>
<dbReference type="PATRIC" id="fig|443610.3.peg.2316"/>
<evidence type="ECO:0000313" key="2">
    <source>
        <dbReference type="EMBL" id="KKB06939.1"/>
    </source>
</evidence>
<dbReference type="EMBL" id="JZEX01000185">
    <property type="protein sequence ID" value="KKB06939.1"/>
    <property type="molecule type" value="Genomic_DNA"/>
</dbReference>
<gene>
    <name evidence="2" type="ORF">VE25_19975</name>
</gene>
<dbReference type="AlphaFoldDB" id="A0A0F5FDD9"/>
<proteinExistence type="predicted"/>
<dbReference type="NCBIfam" id="TIGR03950">
    <property type="entry name" value="sidero_Fe_reduc"/>
    <property type="match status" value="1"/>
</dbReference>
<evidence type="ECO:0000259" key="1">
    <source>
        <dbReference type="Pfam" id="PF11575"/>
    </source>
</evidence>
<feature type="domain" description="Ferric siderophore reductase C-terminal" evidence="1">
    <location>
        <begin position="214"/>
        <end position="234"/>
    </location>
</feature>
<reference evidence="2 3" key="1">
    <citation type="submission" date="2015-03" db="EMBL/GenBank/DDBJ databases">
        <authorList>
            <person name="Hassan Y.I."/>
            <person name="Lepp D."/>
            <person name="Li X.-Z."/>
            <person name="Zhou T."/>
        </authorList>
    </citation>
    <scope>NUCLEOTIDE SEQUENCE [LARGE SCALE GENOMIC DNA]</scope>
    <source>
        <strain evidence="2 3">BD-c194</strain>
    </source>
</reference>
<dbReference type="InterPro" id="IPR023998">
    <property type="entry name" value="FCR-like"/>
</dbReference>